<sequence length="165" mass="18869">MSRISRAISKSKGLLSSRKKDKKKISDSQTTTRVEKRDLDINHSPFLDKLNEVEVDLIKGELSDNLEDIKVLGEELARNPNLKNLTNYKNKVKAFLVLAMKKMYKVDNKMGLKRSGREQKIFVTVDKIDKELEELTLAFLKQQEEAFFVMSKIDGIQGLLVNILG</sequence>
<organism evidence="2 3">
    <name type="scientific">Hypnocyclicus thermotrophus</name>
    <dbReference type="NCBI Taxonomy" id="1627895"/>
    <lineage>
        <taxon>Bacteria</taxon>
        <taxon>Fusobacteriati</taxon>
        <taxon>Fusobacteriota</taxon>
        <taxon>Fusobacteriia</taxon>
        <taxon>Fusobacteriales</taxon>
        <taxon>Fusobacteriaceae</taxon>
        <taxon>Hypnocyclicus</taxon>
    </lineage>
</organism>
<dbReference type="InterPro" id="IPR024042">
    <property type="entry name" value="TM1646-like_dom_sf"/>
</dbReference>
<feature type="region of interest" description="Disordered" evidence="1">
    <location>
        <begin position="1"/>
        <end position="32"/>
    </location>
</feature>
<accession>A0AA46I654</accession>
<dbReference type="Gene3D" id="1.20.120.490">
    <property type="entry name" value="Hypothetical protein TM1646-like domain"/>
    <property type="match status" value="1"/>
</dbReference>
<name>A0AA46I654_9FUSO</name>
<evidence type="ECO:0000313" key="2">
    <source>
        <dbReference type="EMBL" id="TDT70595.1"/>
    </source>
</evidence>
<reference evidence="2 3" key="1">
    <citation type="submission" date="2019-03" db="EMBL/GenBank/DDBJ databases">
        <title>Genomic Encyclopedia of Type Strains, Phase IV (KMG-IV): sequencing the most valuable type-strain genomes for metagenomic binning, comparative biology and taxonomic classification.</title>
        <authorList>
            <person name="Goeker M."/>
        </authorList>
    </citation>
    <scope>NUCLEOTIDE SEQUENCE [LARGE SCALE GENOMIC DNA]</scope>
    <source>
        <strain evidence="2 3">DSM 100055</strain>
    </source>
</reference>
<dbReference type="AlphaFoldDB" id="A0AA46I654"/>
<protein>
    <submittedName>
        <fullName evidence="2">Uncharacterized protein YaaR (DUF327 family)</fullName>
    </submittedName>
</protein>
<proteinExistence type="predicted"/>
<dbReference type="Proteomes" id="UP000294678">
    <property type="component" value="Unassembled WGS sequence"/>
</dbReference>
<dbReference type="InterPro" id="IPR005585">
    <property type="entry name" value="DUF327"/>
</dbReference>
<gene>
    <name evidence="2" type="ORF">EV215_1146</name>
</gene>
<dbReference type="RefSeq" id="WP_134113030.1">
    <property type="nucleotide sequence ID" value="NZ_SOBG01000004.1"/>
</dbReference>
<dbReference type="SUPFAM" id="SSF158397">
    <property type="entry name" value="TM1646-like"/>
    <property type="match status" value="1"/>
</dbReference>
<dbReference type="Pfam" id="PF03885">
    <property type="entry name" value="DUF327"/>
    <property type="match status" value="1"/>
</dbReference>
<evidence type="ECO:0000256" key="1">
    <source>
        <dbReference type="SAM" id="MobiDB-lite"/>
    </source>
</evidence>
<dbReference type="EMBL" id="SOBG01000004">
    <property type="protein sequence ID" value="TDT70595.1"/>
    <property type="molecule type" value="Genomic_DNA"/>
</dbReference>
<comment type="caution">
    <text evidence="2">The sequence shown here is derived from an EMBL/GenBank/DDBJ whole genome shotgun (WGS) entry which is preliminary data.</text>
</comment>
<evidence type="ECO:0000313" key="3">
    <source>
        <dbReference type="Proteomes" id="UP000294678"/>
    </source>
</evidence>
<keyword evidence="3" id="KW-1185">Reference proteome</keyword>